<gene>
    <name evidence="7" type="ORF">PSON_ATCC_30995.1.T0080049</name>
</gene>
<keyword evidence="1" id="KW-0479">Metal-binding</keyword>
<keyword evidence="5" id="KW-1133">Transmembrane helix</keyword>
<proteinExistence type="predicted"/>
<comment type="caution">
    <text evidence="7">The sequence shown here is derived from an EMBL/GenBank/DDBJ whole genome shotgun (WGS) entry which is preliminary data.</text>
</comment>
<dbReference type="OrthoDB" id="21204at2759"/>
<name>A0A8S1KIG9_9CILI</name>
<evidence type="ECO:0000256" key="1">
    <source>
        <dbReference type="ARBA" id="ARBA00022723"/>
    </source>
</evidence>
<feature type="domain" description="RING-type" evidence="6">
    <location>
        <begin position="708"/>
        <end position="752"/>
    </location>
</feature>
<evidence type="ECO:0000256" key="2">
    <source>
        <dbReference type="ARBA" id="ARBA00022771"/>
    </source>
</evidence>
<evidence type="ECO:0000313" key="7">
    <source>
        <dbReference type="EMBL" id="CAD8054023.1"/>
    </source>
</evidence>
<organism evidence="7 8">
    <name type="scientific">Paramecium sonneborni</name>
    <dbReference type="NCBI Taxonomy" id="65129"/>
    <lineage>
        <taxon>Eukaryota</taxon>
        <taxon>Sar</taxon>
        <taxon>Alveolata</taxon>
        <taxon>Ciliophora</taxon>
        <taxon>Intramacronucleata</taxon>
        <taxon>Oligohymenophorea</taxon>
        <taxon>Peniculida</taxon>
        <taxon>Parameciidae</taxon>
        <taxon>Paramecium</taxon>
    </lineage>
</organism>
<dbReference type="InterPro" id="IPR001841">
    <property type="entry name" value="Znf_RING"/>
</dbReference>
<dbReference type="Pfam" id="PF13639">
    <property type="entry name" value="zf-RING_2"/>
    <property type="match status" value="1"/>
</dbReference>
<feature type="transmembrane region" description="Helical" evidence="5">
    <location>
        <begin position="623"/>
        <end position="644"/>
    </location>
</feature>
<reference evidence="7" key="1">
    <citation type="submission" date="2021-01" db="EMBL/GenBank/DDBJ databases">
        <authorList>
            <consortium name="Genoscope - CEA"/>
            <person name="William W."/>
        </authorList>
    </citation>
    <scope>NUCLEOTIDE SEQUENCE</scope>
</reference>
<dbReference type="PROSITE" id="PS50089">
    <property type="entry name" value="ZF_RING_2"/>
    <property type="match status" value="1"/>
</dbReference>
<dbReference type="Proteomes" id="UP000692954">
    <property type="component" value="Unassembled WGS sequence"/>
</dbReference>
<keyword evidence="5" id="KW-0472">Membrane</keyword>
<dbReference type="InterPro" id="IPR052788">
    <property type="entry name" value="RING-type_E3_ligase_ATL"/>
</dbReference>
<evidence type="ECO:0000256" key="4">
    <source>
        <dbReference type="PROSITE-ProRule" id="PRU00175"/>
    </source>
</evidence>
<dbReference type="PANTHER" id="PTHR45798:SF97">
    <property type="entry name" value="ALCOHOL-SENSITIVE RING FINGER PROTEIN 1"/>
    <property type="match status" value="1"/>
</dbReference>
<evidence type="ECO:0000259" key="6">
    <source>
        <dbReference type="PROSITE" id="PS50089"/>
    </source>
</evidence>
<evidence type="ECO:0000313" key="8">
    <source>
        <dbReference type="Proteomes" id="UP000692954"/>
    </source>
</evidence>
<keyword evidence="5" id="KW-0812">Transmembrane</keyword>
<evidence type="ECO:0000256" key="5">
    <source>
        <dbReference type="SAM" id="Phobius"/>
    </source>
</evidence>
<dbReference type="EMBL" id="CAJJDN010000008">
    <property type="protein sequence ID" value="CAD8054023.1"/>
    <property type="molecule type" value="Genomic_DNA"/>
</dbReference>
<dbReference type="SMART" id="SM00184">
    <property type="entry name" value="RING"/>
    <property type="match status" value="1"/>
</dbReference>
<keyword evidence="8" id="KW-1185">Reference proteome</keyword>
<protein>
    <recommendedName>
        <fullName evidence="6">RING-type domain-containing protein</fullName>
    </recommendedName>
</protein>
<keyword evidence="2 4" id="KW-0863">Zinc-finger</keyword>
<sequence length="788" mass="92873">MIILLLIQTCYSSILIDKSTNNNITDLYTKCQLKGENSDNLLFQCSQMNVIIPIQEITQDIVFAYSFNKTKDVQLSNMLLTEFLIDQETQSYQIKLHVLYNSYYGDFFQMIQFLSINKYSFFNYQVTVIDGTLNMIALLMSHVNENYITLYLIPIYASKMNSFPLTAYNFTCDTICEIKGFSQYYNKQRNSLVIVIAEENLLNILQFSFFDEQLRFVSKYYITEFIDNQIILKTQLFEDYLLVELKNSQALFSISSIVFEIQLLKIFSKSPLFIDHKTKLIFQQSLDQTIVYAIQNQQNWFTQKQVIQQQILDILFTGSIIVENESEWQFIFIYDNFQRKKIKIQIKQNINQESECLNNFTQFPYPNKQTLNYQLQFLQEKIEENNNKTEPLQELQNHTSCQKPCDLLYFNYEISLVPYDQQCIISKLQNQFTNHCSLLNSCINCNKQTGCNWENNTCMKETQMYQIDISSHEQSSKWYNGKIWKCQEIQQKTTNSNFCNYDQNQFEQLKEFTYKGEIRKGQICSWFFDAGKFQQFNFYFKADLINNPTNSQISICLGLNQNDICTHVNFKPGNLNSTTIYPFKGYYFRYMIIFMEDNLASEIKFSFQNSPPISITDRVKQSLLQMLAWLICGILLFCIMGYMAKRRLQYLVAQTTDNELIQIPHFIQNQVPLSNEGLKNVMQNLIDQEIITKYPSDPSLLLYGEDSCAFCFDQFDTSELVAQLFCGHVYHYDCFEDWIRIKGLLNKCPVCNQKVDYFLANKEEFAIIKLQIMDRISESESHTTHLIE</sequence>
<keyword evidence="3" id="KW-0862">Zinc</keyword>
<evidence type="ECO:0000256" key="3">
    <source>
        <dbReference type="ARBA" id="ARBA00022833"/>
    </source>
</evidence>
<accession>A0A8S1KIG9</accession>
<dbReference type="AlphaFoldDB" id="A0A8S1KIG9"/>
<dbReference type="GO" id="GO:0008270">
    <property type="term" value="F:zinc ion binding"/>
    <property type="evidence" value="ECO:0007669"/>
    <property type="project" value="UniProtKB-KW"/>
</dbReference>
<dbReference type="PANTHER" id="PTHR45798">
    <property type="entry name" value="RING-H2 FINGER PROTEIN ATL61-RELATED-RELATED"/>
    <property type="match status" value="1"/>
</dbReference>